<dbReference type="GO" id="GO:0006596">
    <property type="term" value="P:polyamine biosynthetic process"/>
    <property type="evidence" value="ECO:0007669"/>
    <property type="project" value="UniProtKB-KW"/>
</dbReference>
<evidence type="ECO:0000313" key="4">
    <source>
        <dbReference type="Proteomes" id="UP000024635"/>
    </source>
</evidence>
<accession>A0A016S0X8</accession>
<evidence type="ECO:0000256" key="1">
    <source>
        <dbReference type="ARBA" id="ARBA00023115"/>
    </source>
</evidence>
<reference evidence="4" key="1">
    <citation type="journal article" date="2015" name="Nat. Genet.">
        <title>The genome and transcriptome of the zoonotic hookworm Ancylostoma ceylanicum identify infection-specific gene families.</title>
        <authorList>
            <person name="Schwarz E.M."/>
            <person name="Hu Y."/>
            <person name="Antoshechkin I."/>
            <person name="Miller M.M."/>
            <person name="Sternberg P.W."/>
            <person name="Aroian R.V."/>
        </authorList>
    </citation>
    <scope>NUCLEOTIDE SEQUENCE</scope>
    <source>
        <strain evidence="4">HY135</strain>
    </source>
</reference>
<keyword evidence="2" id="KW-1133">Transmembrane helix</keyword>
<proteinExistence type="predicted"/>
<keyword evidence="2" id="KW-0812">Transmembrane</keyword>
<comment type="caution">
    <text evidence="3">The sequence shown here is derived from an EMBL/GenBank/DDBJ whole genome shotgun (WGS) entry which is preliminary data.</text>
</comment>
<dbReference type="OrthoDB" id="2016285at2759"/>
<evidence type="ECO:0000256" key="2">
    <source>
        <dbReference type="SAM" id="Phobius"/>
    </source>
</evidence>
<dbReference type="Proteomes" id="UP000024635">
    <property type="component" value="Unassembled WGS sequence"/>
</dbReference>
<keyword evidence="4" id="KW-1185">Reference proteome</keyword>
<dbReference type="SUPFAM" id="SSF53335">
    <property type="entry name" value="S-adenosyl-L-methionine-dependent methyltransferases"/>
    <property type="match status" value="1"/>
</dbReference>
<name>A0A016S0X8_9BILA</name>
<sequence length="346" mass="40025">MRMRILLLYLLTNTRRYRHWQCYCITFIVIAVMFMFDAAFLTKTTPKTRPHSRKSLSATQFFELINSKYGQRRILERVEMEDGTHLFVFDQWSLGKEILVKRTITGDFVHEHSSVLLETPAELSEINTDTTKWSVQHGLLRTGSCYQLLVETVFDSGAIGLSHSSNAKMLMIGLGGGIVNGFLHFYIPKMDITVVEISAQMVYIARKWFGMHFNDRHRIVIEDGAKFVEKEARNGRKYNAVLIDACDSLPAENVTIICPVSVFLEESFIKNTAQLMTNTGVAAFNVFSYTLTSDKVRELLTHRFSKYFDYCNTKETKVRNVIFYCMLHRPREEKQIDLMQFVQNIS</sequence>
<dbReference type="PANTHER" id="PTHR43317">
    <property type="entry name" value="THERMOSPERMINE SYNTHASE ACAULIS5"/>
    <property type="match status" value="1"/>
</dbReference>
<evidence type="ECO:0000313" key="3">
    <source>
        <dbReference type="EMBL" id="EYB84283.1"/>
    </source>
</evidence>
<dbReference type="AlphaFoldDB" id="A0A016S0X8"/>
<protein>
    <recommendedName>
        <fullName evidence="5">Spermine/spermidine synthase</fullName>
    </recommendedName>
</protein>
<dbReference type="Pfam" id="PF01564">
    <property type="entry name" value="Spermine_synth"/>
    <property type="match status" value="1"/>
</dbReference>
<keyword evidence="2" id="KW-0472">Membrane</keyword>
<dbReference type="Gene3D" id="3.40.50.150">
    <property type="entry name" value="Vaccinia Virus protein VP39"/>
    <property type="match status" value="1"/>
</dbReference>
<feature type="transmembrane region" description="Helical" evidence="2">
    <location>
        <begin position="20"/>
        <end position="41"/>
    </location>
</feature>
<dbReference type="EMBL" id="JARK01001656">
    <property type="protein sequence ID" value="EYB84283.1"/>
    <property type="molecule type" value="Genomic_DNA"/>
</dbReference>
<keyword evidence="1" id="KW-0620">Polyamine biosynthesis</keyword>
<organism evidence="3 4">
    <name type="scientific">Ancylostoma ceylanicum</name>
    <dbReference type="NCBI Taxonomy" id="53326"/>
    <lineage>
        <taxon>Eukaryota</taxon>
        <taxon>Metazoa</taxon>
        <taxon>Ecdysozoa</taxon>
        <taxon>Nematoda</taxon>
        <taxon>Chromadorea</taxon>
        <taxon>Rhabditida</taxon>
        <taxon>Rhabditina</taxon>
        <taxon>Rhabditomorpha</taxon>
        <taxon>Strongyloidea</taxon>
        <taxon>Ancylostomatidae</taxon>
        <taxon>Ancylostomatinae</taxon>
        <taxon>Ancylostoma</taxon>
    </lineage>
</organism>
<gene>
    <name evidence="3" type="primary">Acey_s0320.g2404</name>
    <name evidence="3" type="ORF">Y032_0320g2404</name>
</gene>
<dbReference type="InterPro" id="IPR029063">
    <property type="entry name" value="SAM-dependent_MTases_sf"/>
</dbReference>
<dbReference type="STRING" id="53326.A0A016S0X8"/>
<evidence type="ECO:0008006" key="5">
    <source>
        <dbReference type="Google" id="ProtNLM"/>
    </source>
</evidence>
<dbReference type="PANTHER" id="PTHR43317:SF1">
    <property type="entry name" value="THERMOSPERMINE SYNTHASE ACAULIS5"/>
    <property type="match status" value="1"/>
</dbReference>